<accession>A0ABU3QVN0</accession>
<proteinExistence type="predicted"/>
<keyword evidence="2" id="KW-1185">Reference proteome</keyword>
<organism evidence="1 2">
    <name type="scientific">Psychrosphaera aquimarina</name>
    <dbReference type="NCBI Taxonomy" id="2044854"/>
    <lineage>
        <taxon>Bacteria</taxon>
        <taxon>Pseudomonadati</taxon>
        <taxon>Pseudomonadota</taxon>
        <taxon>Gammaproteobacteria</taxon>
        <taxon>Alteromonadales</taxon>
        <taxon>Pseudoalteromonadaceae</taxon>
        <taxon>Psychrosphaera</taxon>
    </lineage>
</organism>
<gene>
    <name evidence="1" type="ORF">RT723_00380</name>
</gene>
<dbReference type="RefSeq" id="WP_315945454.1">
    <property type="nucleotide sequence ID" value="NZ_JAWCUA010000001.1"/>
</dbReference>
<evidence type="ECO:0000313" key="1">
    <source>
        <dbReference type="EMBL" id="MDU0111496.1"/>
    </source>
</evidence>
<protein>
    <submittedName>
        <fullName evidence="1">Uncharacterized protein</fullName>
    </submittedName>
</protein>
<reference evidence="1 2" key="1">
    <citation type="submission" date="2023-10" db="EMBL/GenBank/DDBJ databases">
        <title>Psychrosphaera aquimaarina strain SW33 isolated from seawater.</title>
        <authorList>
            <person name="Bayburt H."/>
            <person name="Kim J.M."/>
            <person name="Choi B.J."/>
            <person name="Jeon C.O."/>
        </authorList>
    </citation>
    <scope>NUCLEOTIDE SEQUENCE [LARGE SCALE GENOMIC DNA]</scope>
    <source>
        <strain evidence="1 2">KCTC 52743</strain>
    </source>
</reference>
<sequence length="134" mass="14858">MILNLSKTLMVLFICLAFIGQVMASTVMSYNMMSMQGMSHDRQMSQSVQHDMPMMDHSSHTMSDTVKVSDSNSDNGDCCPSMCKCFTGGCSNIATLTKDINTVVFTEFSSKIHYISNLAFSLQQTSLYRPPIIS</sequence>
<name>A0ABU3QVN0_9GAMM</name>
<dbReference type="Proteomes" id="UP001257914">
    <property type="component" value="Unassembled WGS sequence"/>
</dbReference>
<dbReference type="EMBL" id="JAWCUA010000001">
    <property type="protein sequence ID" value="MDU0111496.1"/>
    <property type="molecule type" value="Genomic_DNA"/>
</dbReference>
<comment type="caution">
    <text evidence="1">The sequence shown here is derived from an EMBL/GenBank/DDBJ whole genome shotgun (WGS) entry which is preliminary data.</text>
</comment>
<evidence type="ECO:0000313" key="2">
    <source>
        <dbReference type="Proteomes" id="UP001257914"/>
    </source>
</evidence>